<protein>
    <submittedName>
        <fullName evidence="1">Uncharacterized protein</fullName>
    </submittedName>
</protein>
<gene>
    <name evidence="1" type="ORF">BDQ12DRAFT_728783</name>
</gene>
<dbReference type="Proteomes" id="UP000308652">
    <property type="component" value="Unassembled WGS sequence"/>
</dbReference>
<reference evidence="1 2" key="1">
    <citation type="journal article" date="2019" name="Nat. Ecol. Evol.">
        <title>Megaphylogeny resolves global patterns of mushroom evolution.</title>
        <authorList>
            <person name="Varga T."/>
            <person name="Krizsan K."/>
            <person name="Foldi C."/>
            <person name="Dima B."/>
            <person name="Sanchez-Garcia M."/>
            <person name="Sanchez-Ramirez S."/>
            <person name="Szollosi G.J."/>
            <person name="Szarkandi J.G."/>
            <person name="Papp V."/>
            <person name="Albert L."/>
            <person name="Andreopoulos W."/>
            <person name="Angelini C."/>
            <person name="Antonin V."/>
            <person name="Barry K.W."/>
            <person name="Bougher N.L."/>
            <person name="Buchanan P."/>
            <person name="Buyck B."/>
            <person name="Bense V."/>
            <person name="Catcheside P."/>
            <person name="Chovatia M."/>
            <person name="Cooper J."/>
            <person name="Damon W."/>
            <person name="Desjardin D."/>
            <person name="Finy P."/>
            <person name="Geml J."/>
            <person name="Haridas S."/>
            <person name="Hughes K."/>
            <person name="Justo A."/>
            <person name="Karasinski D."/>
            <person name="Kautmanova I."/>
            <person name="Kiss B."/>
            <person name="Kocsube S."/>
            <person name="Kotiranta H."/>
            <person name="LaButti K.M."/>
            <person name="Lechner B.E."/>
            <person name="Liimatainen K."/>
            <person name="Lipzen A."/>
            <person name="Lukacs Z."/>
            <person name="Mihaltcheva S."/>
            <person name="Morgado L.N."/>
            <person name="Niskanen T."/>
            <person name="Noordeloos M.E."/>
            <person name="Ohm R.A."/>
            <person name="Ortiz-Santana B."/>
            <person name="Ovrebo C."/>
            <person name="Racz N."/>
            <person name="Riley R."/>
            <person name="Savchenko A."/>
            <person name="Shiryaev A."/>
            <person name="Soop K."/>
            <person name="Spirin V."/>
            <person name="Szebenyi C."/>
            <person name="Tomsovsky M."/>
            <person name="Tulloss R.E."/>
            <person name="Uehling J."/>
            <person name="Grigoriev I.V."/>
            <person name="Vagvolgyi C."/>
            <person name="Papp T."/>
            <person name="Martin F.M."/>
            <person name="Miettinen O."/>
            <person name="Hibbett D.S."/>
            <person name="Nagy L.G."/>
        </authorList>
    </citation>
    <scope>NUCLEOTIDE SEQUENCE [LARGE SCALE GENOMIC DNA]</scope>
    <source>
        <strain evidence="1 2">CBS 166.37</strain>
    </source>
</reference>
<sequence length="107" mass="11857">MPVFLRPNHAVIVTVCALIRDYIRKKGFSTNNVYSSSRMSLTQSLKALQISGDDPHVEAVSLVLGLRASCYDCNHPAVRYVRNSKALAAIHDPRTVLVVRVPSSHKQ</sequence>
<organism evidence="1 2">
    <name type="scientific">Crucibulum laeve</name>
    <dbReference type="NCBI Taxonomy" id="68775"/>
    <lineage>
        <taxon>Eukaryota</taxon>
        <taxon>Fungi</taxon>
        <taxon>Dikarya</taxon>
        <taxon>Basidiomycota</taxon>
        <taxon>Agaricomycotina</taxon>
        <taxon>Agaricomycetes</taxon>
        <taxon>Agaricomycetidae</taxon>
        <taxon>Agaricales</taxon>
        <taxon>Agaricineae</taxon>
        <taxon>Nidulariaceae</taxon>
        <taxon>Crucibulum</taxon>
    </lineage>
</organism>
<name>A0A5C3LI03_9AGAR</name>
<proteinExistence type="predicted"/>
<evidence type="ECO:0000313" key="2">
    <source>
        <dbReference type="Proteomes" id="UP000308652"/>
    </source>
</evidence>
<dbReference type="EMBL" id="ML213679">
    <property type="protein sequence ID" value="TFK32292.1"/>
    <property type="molecule type" value="Genomic_DNA"/>
</dbReference>
<evidence type="ECO:0000313" key="1">
    <source>
        <dbReference type="EMBL" id="TFK32292.1"/>
    </source>
</evidence>
<keyword evidence="2" id="KW-1185">Reference proteome</keyword>
<dbReference type="AlphaFoldDB" id="A0A5C3LI03"/>
<accession>A0A5C3LI03</accession>